<feature type="domain" description="HNH nuclease" evidence="1">
    <location>
        <begin position="46"/>
        <end position="89"/>
    </location>
</feature>
<dbReference type="SUPFAM" id="SSF54060">
    <property type="entry name" value="His-Me finger endonucleases"/>
    <property type="match status" value="1"/>
</dbReference>
<organism evidence="2">
    <name type="scientific">marine sediment metagenome</name>
    <dbReference type="NCBI Taxonomy" id="412755"/>
    <lineage>
        <taxon>unclassified sequences</taxon>
        <taxon>metagenomes</taxon>
        <taxon>ecological metagenomes</taxon>
    </lineage>
</organism>
<dbReference type="InterPro" id="IPR003615">
    <property type="entry name" value="HNH_nuc"/>
</dbReference>
<dbReference type="GO" id="GO:0004519">
    <property type="term" value="F:endonuclease activity"/>
    <property type="evidence" value="ECO:0007669"/>
    <property type="project" value="InterPro"/>
</dbReference>
<dbReference type="InterPro" id="IPR044930">
    <property type="entry name" value="Homing_endonuclease_His-Me"/>
</dbReference>
<comment type="caution">
    <text evidence="2">The sequence shown here is derived from an EMBL/GenBank/DDBJ whole genome shotgun (WGS) entry which is preliminary data.</text>
</comment>
<dbReference type="Gene3D" id="3.90.75.10">
    <property type="entry name" value="Homing Intron 3 (I-ppo) Encoded Endonuclease, Chain A"/>
    <property type="match status" value="1"/>
</dbReference>
<evidence type="ECO:0000259" key="1">
    <source>
        <dbReference type="Pfam" id="PF13392"/>
    </source>
</evidence>
<dbReference type="InterPro" id="IPR044925">
    <property type="entry name" value="His-Me_finger_sf"/>
</dbReference>
<dbReference type="Pfam" id="PF13392">
    <property type="entry name" value="HNH_3"/>
    <property type="match status" value="1"/>
</dbReference>
<gene>
    <name evidence="2" type="ORF">LCGC14_2583030</name>
</gene>
<reference evidence="2" key="1">
    <citation type="journal article" date="2015" name="Nature">
        <title>Complex archaea that bridge the gap between prokaryotes and eukaryotes.</title>
        <authorList>
            <person name="Spang A."/>
            <person name="Saw J.H."/>
            <person name="Jorgensen S.L."/>
            <person name="Zaremba-Niedzwiedzka K."/>
            <person name="Martijn J."/>
            <person name="Lind A.E."/>
            <person name="van Eijk R."/>
            <person name="Schleper C."/>
            <person name="Guy L."/>
            <person name="Ettema T.J."/>
        </authorList>
    </citation>
    <scope>NUCLEOTIDE SEQUENCE</scope>
</reference>
<proteinExistence type="predicted"/>
<evidence type="ECO:0000313" key="2">
    <source>
        <dbReference type="EMBL" id="KKL07736.1"/>
    </source>
</evidence>
<accession>A0A0F9CQ06</accession>
<name>A0A0F9CQ06_9ZZZZ</name>
<protein>
    <recommendedName>
        <fullName evidence="1">HNH nuclease domain-containing protein</fullName>
    </recommendedName>
</protein>
<dbReference type="AlphaFoldDB" id="A0A0F9CQ06"/>
<sequence>MGTDLQRFYRKMDFPDVCIRWTAGTIPQPSNKDKRYGMFWRDGMEYAHRVAYEMFIGPIPKGLTIDHLCKVTDCVNPRHLEAVPHLINVQRGNGQKHPVRVLAANRLCRHSHWMDANNTYVDPRGYKRCRRCAAELGRRKRLPEREEVKAT</sequence>
<dbReference type="EMBL" id="LAZR01043166">
    <property type="protein sequence ID" value="KKL07736.1"/>
    <property type="molecule type" value="Genomic_DNA"/>
</dbReference>